<evidence type="ECO:0000313" key="6">
    <source>
        <dbReference type="EMBL" id="NJB91177.1"/>
    </source>
</evidence>
<evidence type="ECO:0000256" key="4">
    <source>
        <dbReference type="ARBA" id="ARBA00023239"/>
    </source>
</evidence>
<protein>
    <recommendedName>
        <fullName evidence="5">CENP-V/GFA domain-containing protein</fullName>
    </recommendedName>
</protein>
<evidence type="ECO:0000256" key="1">
    <source>
        <dbReference type="ARBA" id="ARBA00005495"/>
    </source>
</evidence>
<dbReference type="SUPFAM" id="SSF51316">
    <property type="entry name" value="Mss4-like"/>
    <property type="match status" value="1"/>
</dbReference>
<keyword evidence="2" id="KW-0479">Metal-binding</keyword>
<feature type="domain" description="CENP-V/GFA" evidence="5">
    <location>
        <begin position="5"/>
        <end position="130"/>
    </location>
</feature>
<evidence type="ECO:0000256" key="3">
    <source>
        <dbReference type="ARBA" id="ARBA00022833"/>
    </source>
</evidence>
<dbReference type="PANTHER" id="PTHR33337">
    <property type="entry name" value="GFA DOMAIN-CONTAINING PROTEIN"/>
    <property type="match status" value="1"/>
</dbReference>
<proteinExistence type="inferred from homology"/>
<dbReference type="Gene3D" id="3.90.1590.10">
    <property type="entry name" value="glutathione-dependent formaldehyde- activating enzyme (gfa)"/>
    <property type="match status" value="1"/>
</dbReference>
<keyword evidence="7" id="KW-1185">Reference proteome</keyword>
<organism evidence="6 7">
    <name type="scientific">Sphingopyxis italica</name>
    <dbReference type="NCBI Taxonomy" id="1129133"/>
    <lineage>
        <taxon>Bacteria</taxon>
        <taxon>Pseudomonadati</taxon>
        <taxon>Pseudomonadota</taxon>
        <taxon>Alphaproteobacteria</taxon>
        <taxon>Sphingomonadales</taxon>
        <taxon>Sphingomonadaceae</taxon>
        <taxon>Sphingopyxis</taxon>
    </lineage>
</organism>
<comment type="caution">
    <text evidence="6">The sequence shown here is derived from an EMBL/GenBank/DDBJ whole genome shotgun (WGS) entry which is preliminary data.</text>
</comment>
<dbReference type="Proteomes" id="UP000535078">
    <property type="component" value="Unassembled WGS sequence"/>
</dbReference>
<name>A0A7X5XWN6_9SPHN</name>
<dbReference type="GO" id="GO:0046872">
    <property type="term" value="F:metal ion binding"/>
    <property type="evidence" value="ECO:0007669"/>
    <property type="project" value="UniProtKB-KW"/>
</dbReference>
<reference evidence="6 7" key="1">
    <citation type="submission" date="2020-03" db="EMBL/GenBank/DDBJ databases">
        <title>Genomic Encyclopedia of Type Strains, Phase IV (KMG-IV): sequencing the most valuable type-strain genomes for metagenomic binning, comparative biology and taxonomic classification.</title>
        <authorList>
            <person name="Goeker M."/>
        </authorList>
    </citation>
    <scope>NUCLEOTIDE SEQUENCE [LARGE SCALE GENOMIC DNA]</scope>
    <source>
        <strain evidence="6 7">DSM 25229</strain>
    </source>
</reference>
<evidence type="ECO:0000313" key="7">
    <source>
        <dbReference type="Proteomes" id="UP000535078"/>
    </source>
</evidence>
<dbReference type="PANTHER" id="PTHR33337:SF44">
    <property type="entry name" value="DUF636 DOMAIN PROTEIN (AFU_ORTHOLOGUE AFUA_1G09754)"/>
    <property type="match status" value="1"/>
</dbReference>
<accession>A0A7X5XWN6</accession>
<dbReference type="RefSeq" id="WP_167922507.1">
    <property type="nucleotide sequence ID" value="NZ_JAATIT010000004.1"/>
</dbReference>
<dbReference type="EMBL" id="JAATIT010000004">
    <property type="protein sequence ID" value="NJB91177.1"/>
    <property type="molecule type" value="Genomic_DNA"/>
</dbReference>
<dbReference type="InterPro" id="IPR011057">
    <property type="entry name" value="Mss4-like_sf"/>
</dbReference>
<evidence type="ECO:0000256" key="2">
    <source>
        <dbReference type="ARBA" id="ARBA00022723"/>
    </source>
</evidence>
<sequence>MPTKLDGSCRCGAVRFSVKSHTPAPYQLCYCSICRKQQGGGGYAINLGADATSLTIDGEEHLGLYRARIEDDEHPICKLSSGERRFCRECGSALWLLDPDWPELVHPFASAIDSELPTPPSRVHLMLKYRAGWVEPAIGPDDAAFDLYSEKSIEEWHKDEGVWVA</sequence>
<evidence type="ECO:0000259" key="5">
    <source>
        <dbReference type="PROSITE" id="PS51891"/>
    </source>
</evidence>
<dbReference type="InterPro" id="IPR006913">
    <property type="entry name" value="CENP-V/GFA"/>
</dbReference>
<dbReference type="Pfam" id="PF04828">
    <property type="entry name" value="GFA"/>
    <property type="match status" value="1"/>
</dbReference>
<dbReference type="GO" id="GO:0016846">
    <property type="term" value="F:carbon-sulfur lyase activity"/>
    <property type="evidence" value="ECO:0007669"/>
    <property type="project" value="InterPro"/>
</dbReference>
<comment type="similarity">
    <text evidence="1">Belongs to the Gfa family.</text>
</comment>
<keyword evidence="4" id="KW-0456">Lyase</keyword>
<dbReference type="AlphaFoldDB" id="A0A7X5XWN6"/>
<dbReference type="PROSITE" id="PS51891">
    <property type="entry name" value="CENP_V_GFA"/>
    <property type="match status" value="1"/>
</dbReference>
<gene>
    <name evidence="6" type="ORF">GGR90_003379</name>
</gene>
<keyword evidence="3" id="KW-0862">Zinc</keyword>